<feature type="transmembrane region" description="Helical" evidence="2">
    <location>
        <begin position="82"/>
        <end position="106"/>
    </location>
</feature>
<name>A0A427YTY9_9TREE</name>
<evidence type="ECO:0000313" key="3">
    <source>
        <dbReference type="EMBL" id="RSH94557.1"/>
    </source>
</evidence>
<feature type="transmembrane region" description="Helical" evidence="2">
    <location>
        <begin position="127"/>
        <end position="154"/>
    </location>
</feature>
<evidence type="ECO:0000256" key="1">
    <source>
        <dbReference type="SAM" id="MobiDB-lite"/>
    </source>
</evidence>
<organism evidence="3 4">
    <name type="scientific">Saitozyma podzolica</name>
    <dbReference type="NCBI Taxonomy" id="1890683"/>
    <lineage>
        <taxon>Eukaryota</taxon>
        <taxon>Fungi</taxon>
        <taxon>Dikarya</taxon>
        <taxon>Basidiomycota</taxon>
        <taxon>Agaricomycotina</taxon>
        <taxon>Tremellomycetes</taxon>
        <taxon>Tremellales</taxon>
        <taxon>Trimorphomycetaceae</taxon>
        <taxon>Saitozyma</taxon>
    </lineage>
</organism>
<accession>A0A427YTY9</accession>
<feature type="transmembrane region" description="Helical" evidence="2">
    <location>
        <begin position="25"/>
        <end position="48"/>
    </location>
</feature>
<feature type="region of interest" description="Disordered" evidence="1">
    <location>
        <begin position="274"/>
        <end position="335"/>
    </location>
</feature>
<sequence length="335" mass="37060">MSTIPDYDTLSNINFTGGFPAHRDLAPSIVFIVLYSLTVPVVLWRIIVPRYRTWLLYRIVLFLGCRLAMLIIRVIMATTSSWSLGLLIAELILVGVGYLLLLEPILVLFKRTVDAAHPKHRYAREPLWLIILLGTCWAGLLAAVAMTVAAGVMISDAIDQGTGLQTIINLRHASYITSLIIVGCILFALLICFAAYRTSVKQTLYLLIPICALLVVAVYRVVQTYTTNPSSAARKLSTFWILQITFEYIAYVSYIAISIPGWYPSVHNSVVRKGGVSDPERSPASGHETLLPDGMDRSHPSGRRFTDSYTPARGGGGRFSQKMRSGRNHKTEVSG</sequence>
<gene>
    <name evidence="3" type="ORF">EHS25_004361</name>
</gene>
<proteinExistence type="predicted"/>
<feature type="transmembrane region" description="Helical" evidence="2">
    <location>
        <begin position="203"/>
        <end position="221"/>
    </location>
</feature>
<dbReference type="Proteomes" id="UP000279259">
    <property type="component" value="Unassembled WGS sequence"/>
</dbReference>
<keyword evidence="2" id="KW-1133">Transmembrane helix</keyword>
<evidence type="ECO:0000313" key="4">
    <source>
        <dbReference type="Proteomes" id="UP000279259"/>
    </source>
</evidence>
<dbReference type="EMBL" id="RSCD01000002">
    <property type="protein sequence ID" value="RSH94557.1"/>
    <property type="molecule type" value="Genomic_DNA"/>
</dbReference>
<evidence type="ECO:0000256" key="2">
    <source>
        <dbReference type="SAM" id="Phobius"/>
    </source>
</evidence>
<keyword evidence="2" id="KW-0472">Membrane</keyword>
<comment type="caution">
    <text evidence="3">The sequence shown here is derived from an EMBL/GenBank/DDBJ whole genome shotgun (WGS) entry which is preliminary data.</text>
</comment>
<protein>
    <submittedName>
        <fullName evidence="3">Uncharacterized protein</fullName>
    </submittedName>
</protein>
<keyword evidence="4" id="KW-1185">Reference proteome</keyword>
<reference evidence="3 4" key="1">
    <citation type="submission" date="2018-11" db="EMBL/GenBank/DDBJ databases">
        <title>Genome sequence of Saitozyma podzolica DSM 27192.</title>
        <authorList>
            <person name="Aliyu H."/>
            <person name="Gorte O."/>
            <person name="Ochsenreither K."/>
        </authorList>
    </citation>
    <scope>NUCLEOTIDE SEQUENCE [LARGE SCALE GENOMIC DNA]</scope>
    <source>
        <strain evidence="3 4">DSM 27192</strain>
    </source>
</reference>
<dbReference type="AlphaFoldDB" id="A0A427YTY9"/>
<feature type="transmembrane region" description="Helical" evidence="2">
    <location>
        <begin position="174"/>
        <end position="196"/>
    </location>
</feature>
<feature type="transmembrane region" description="Helical" evidence="2">
    <location>
        <begin position="55"/>
        <end position="76"/>
    </location>
</feature>
<keyword evidence="2" id="KW-0812">Transmembrane</keyword>
<feature type="transmembrane region" description="Helical" evidence="2">
    <location>
        <begin position="241"/>
        <end position="263"/>
    </location>
</feature>
<dbReference type="OrthoDB" id="2562239at2759"/>